<dbReference type="PROSITE" id="PS00816">
    <property type="entry name" value="AIPM_HOMOCIT_SYNTH_2"/>
    <property type="match status" value="1"/>
</dbReference>
<evidence type="ECO:0000256" key="7">
    <source>
        <dbReference type="RuleBase" id="RU003523"/>
    </source>
</evidence>
<dbReference type="PROSITE" id="PS50991">
    <property type="entry name" value="PYR_CT"/>
    <property type="match status" value="1"/>
</dbReference>
<dbReference type="NCBIfam" id="TIGR02660">
    <property type="entry name" value="nifV_homocitr"/>
    <property type="match status" value="1"/>
</dbReference>
<name>A0A9X1Y8D8_9PROT</name>
<evidence type="ECO:0000256" key="6">
    <source>
        <dbReference type="ARBA" id="ARBA00048019"/>
    </source>
</evidence>
<evidence type="ECO:0000256" key="3">
    <source>
        <dbReference type="ARBA" id="ARBA00012974"/>
    </source>
</evidence>
<evidence type="ECO:0000256" key="4">
    <source>
        <dbReference type="ARBA" id="ARBA00020735"/>
    </source>
</evidence>
<dbReference type="InterPro" id="IPR000891">
    <property type="entry name" value="PYR_CT"/>
</dbReference>
<keyword evidence="10" id="KW-0012">Acyltransferase</keyword>
<comment type="similarity">
    <text evidence="2 7">Belongs to the alpha-IPM synthase/homocitrate synthase family.</text>
</comment>
<evidence type="ECO:0000256" key="8">
    <source>
        <dbReference type="RuleBase" id="RU367143"/>
    </source>
</evidence>
<evidence type="ECO:0000259" key="9">
    <source>
        <dbReference type="PROSITE" id="PS50991"/>
    </source>
</evidence>
<proteinExistence type="inferred from homology"/>
<organism evidence="10 11">
    <name type="scientific">Roseomonas acroporae</name>
    <dbReference type="NCBI Taxonomy" id="2937791"/>
    <lineage>
        <taxon>Bacteria</taxon>
        <taxon>Pseudomonadati</taxon>
        <taxon>Pseudomonadota</taxon>
        <taxon>Alphaproteobacteria</taxon>
        <taxon>Acetobacterales</taxon>
        <taxon>Roseomonadaceae</taxon>
        <taxon>Roseomonas</taxon>
    </lineage>
</organism>
<gene>
    <name evidence="10" type="primary">nifV</name>
    <name evidence="10" type="ORF">M0638_11335</name>
</gene>
<protein>
    <recommendedName>
        <fullName evidence="4 8">Homocitrate synthase</fullName>
        <ecNumber evidence="3 8">2.3.3.14</ecNumber>
    </recommendedName>
</protein>
<dbReference type="PANTHER" id="PTHR42880:SF1">
    <property type="entry name" value="ISOPROPYLMALATE_HOMOCITRATE_CITRAMALATE SYNTHASE FAMILY PROTEIN"/>
    <property type="match status" value="1"/>
</dbReference>
<dbReference type="GO" id="GO:0004410">
    <property type="term" value="F:homocitrate synthase activity"/>
    <property type="evidence" value="ECO:0007669"/>
    <property type="project" value="UniProtKB-UniRule"/>
</dbReference>
<dbReference type="SUPFAM" id="SSF51569">
    <property type="entry name" value="Aldolase"/>
    <property type="match status" value="1"/>
</dbReference>
<keyword evidence="11" id="KW-1185">Reference proteome</keyword>
<sequence length="396" mass="41291">MPNLASHAPQDDETAARLIGLNDSTLRDGEQAPGVAFTDAEKLRIARALDAAGIDEIEAGTPAMGDAEIEIIGEIGRVAERAAVIAWGRMREEDVAAALRTGLGRVSLSVPMSARQMRAKGYEGPKDVLARIARIVPLARDRGLVVAVGGEDSSRAEPDFVLRVLDAVAAAGGHRFRFADTLGVMEPFGVRDVFRRLRAASALELEFHGHDDLGLATANTLAALAGGATHASVCVLGLGERAGNAPLEEVAVALARTGRHRTRADFGRLCELAAVVAAASGRVVPADKPIVGDAVFSHESGIHVSGLLRDPATYEALEPAQFGRTRRIVFGKHSGLAAVRHGLQLLGLSADAAAAAAILAQVRCRAEQTKRPVELPALADLHAALARGSGLLHAAG</sequence>
<dbReference type="Proteomes" id="UP001139516">
    <property type="component" value="Unassembled WGS sequence"/>
</dbReference>
<dbReference type="Pfam" id="PF22617">
    <property type="entry name" value="HCS_D2"/>
    <property type="match status" value="1"/>
</dbReference>
<dbReference type="InterPro" id="IPR054691">
    <property type="entry name" value="LeuA/HCS_post-cat"/>
</dbReference>
<keyword evidence="5 7" id="KW-0808">Transferase</keyword>
<evidence type="ECO:0000256" key="2">
    <source>
        <dbReference type="ARBA" id="ARBA00006154"/>
    </source>
</evidence>
<evidence type="ECO:0000256" key="1">
    <source>
        <dbReference type="ARBA" id="ARBA00003050"/>
    </source>
</evidence>
<dbReference type="InterPro" id="IPR002034">
    <property type="entry name" value="AIPM/Hcit_synth_CS"/>
</dbReference>
<comment type="caution">
    <text evidence="10">The sequence shown here is derived from an EMBL/GenBank/DDBJ whole genome shotgun (WGS) entry which is preliminary data.</text>
</comment>
<dbReference type="InterPro" id="IPR013477">
    <property type="entry name" value="NifV/FrbC"/>
</dbReference>
<dbReference type="EC" id="2.3.3.14" evidence="3 8"/>
<evidence type="ECO:0000256" key="5">
    <source>
        <dbReference type="ARBA" id="ARBA00022679"/>
    </source>
</evidence>
<evidence type="ECO:0000313" key="11">
    <source>
        <dbReference type="Proteomes" id="UP001139516"/>
    </source>
</evidence>
<dbReference type="Gene3D" id="1.10.238.260">
    <property type="match status" value="1"/>
</dbReference>
<dbReference type="PROSITE" id="PS00815">
    <property type="entry name" value="AIPM_HOMOCIT_SYNTH_1"/>
    <property type="match status" value="1"/>
</dbReference>
<comment type="catalytic activity">
    <reaction evidence="6 8">
        <text>acetyl-CoA + 2-oxoglutarate + H2O = (2R)-homocitrate + CoA + H(+)</text>
        <dbReference type="Rhea" id="RHEA:12929"/>
        <dbReference type="ChEBI" id="CHEBI:15377"/>
        <dbReference type="ChEBI" id="CHEBI:15378"/>
        <dbReference type="ChEBI" id="CHEBI:16810"/>
        <dbReference type="ChEBI" id="CHEBI:57287"/>
        <dbReference type="ChEBI" id="CHEBI:57288"/>
        <dbReference type="ChEBI" id="CHEBI:58884"/>
        <dbReference type="EC" id="2.3.3.14"/>
    </reaction>
</comment>
<dbReference type="Pfam" id="PF00682">
    <property type="entry name" value="HMGL-like"/>
    <property type="match status" value="1"/>
</dbReference>
<dbReference type="EMBL" id="JALPRX010000046">
    <property type="protein sequence ID" value="MCK8784975.1"/>
    <property type="molecule type" value="Genomic_DNA"/>
</dbReference>
<dbReference type="GO" id="GO:0009399">
    <property type="term" value="P:nitrogen fixation"/>
    <property type="evidence" value="ECO:0007669"/>
    <property type="project" value="UniProtKB-UniRule"/>
</dbReference>
<dbReference type="InterPro" id="IPR013785">
    <property type="entry name" value="Aldolase_TIM"/>
</dbReference>
<keyword evidence="8" id="KW-0535">Nitrogen fixation</keyword>
<dbReference type="GO" id="GO:0019752">
    <property type="term" value="P:carboxylic acid metabolic process"/>
    <property type="evidence" value="ECO:0007669"/>
    <property type="project" value="UniProtKB-UniRule"/>
</dbReference>
<reference evidence="10" key="1">
    <citation type="submission" date="2022-04" db="EMBL/GenBank/DDBJ databases">
        <title>Roseomonas acroporae sp. nov., isolated from coral Acropora digitifera.</title>
        <authorList>
            <person name="Sun H."/>
        </authorList>
    </citation>
    <scope>NUCLEOTIDE SEQUENCE</scope>
    <source>
        <strain evidence="10">NAR14</strain>
    </source>
</reference>
<dbReference type="PANTHER" id="PTHR42880">
    <property type="entry name" value="HOMOCITRATE SYNTHASE"/>
    <property type="match status" value="1"/>
</dbReference>
<dbReference type="AlphaFoldDB" id="A0A9X1Y8D8"/>
<dbReference type="Gene3D" id="3.20.20.70">
    <property type="entry name" value="Aldolase class I"/>
    <property type="match status" value="1"/>
</dbReference>
<comment type="function">
    <text evidence="1 8">This protein is a Fe-Mo-cofactor biosynthetic component.</text>
</comment>
<accession>A0A9X1Y8D8</accession>
<dbReference type="RefSeq" id="WP_248667098.1">
    <property type="nucleotide sequence ID" value="NZ_JALPRX010000046.1"/>
</dbReference>
<evidence type="ECO:0000313" key="10">
    <source>
        <dbReference type="EMBL" id="MCK8784975.1"/>
    </source>
</evidence>
<feature type="domain" description="Pyruvate carboxyltransferase" evidence="9">
    <location>
        <begin position="19"/>
        <end position="270"/>
    </location>
</feature>